<feature type="coiled-coil region" evidence="1">
    <location>
        <begin position="118"/>
        <end position="173"/>
    </location>
</feature>
<evidence type="ECO:0000256" key="1">
    <source>
        <dbReference type="SAM" id="Coils"/>
    </source>
</evidence>
<feature type="coiled-coil region" evidence="1">
    <location>
        <begin position="242"/>
        <end position="269"/>
    </location>
</feature>
<evidence type="ECO:0008006" key="4">
    <source>
        <dbReference type="Google" id="ProtNLM"/>
    </source>
</evidence>
<sequence>MFPNIPLTYRDKEKESSKLDNIYIDRKNILHTSSSLNSTPHSRDVQAHLTDELNHIPNDDIVGRLDVARKYFSDILEHTTTHQHTLQGIKSVYENILFSEEDKLTNERTHPSPLSHSVTTIREEIEKSHNRLAKKEAELYKLYYDNIKLQEELKDEISSIRKLETQNRRESKEDQMLILPILSSHTSLINLPQKEQVEKLHIIYHEQDEVLSDVKDELKRKYVPAAECKYVEMCINDVEVIIQKEKRVKESLNEHLNDLVQQISSLLSEIPFSPQKTEMIMQSLLSNTSLQTE</sequence>
<name>A0AAV7K424_9METZ</name>
<gene>
    <name evidence="2" type="ORF">LOD99_2335</name>
</gene>
<keyword evidence="3" id="KW-1185">Reference proteome</keyword>
<evidence type="ECO:0000313" key="3">
    <source>
        <dbReference type="Proteomes" id="UP001165289"/>
    </source>
</evidence>
<dbReference type="AlphaFoldDB" id="A0AAV7K424"/>
<comment type="caution">
    <text evidence="2">The sequence shown here is derived from an EMBL/GenBank/DDBJ whole genome shotgun (WGS) entry which is preliminary data.</text>
</comment>
<reference evidence="2 3" key="1">
    <citation type="journal article" date="2023" name="BMC Biol.">
        <title>The compact genome of the sponge Oopsacas minuta (Hexactinellida) is lacking key metazoan core genes.</title>
        <authorList>
            <person name="Santini S."/>
            <person name="Schenkelaars Q."/>
            <person name="Jourda C."/>
            <person name="Duchesne M."/>
            <person name="Belahbib H."/>
            <person name="Rocher C."/>
            <person name="Selva M."/>
            <person name="Riesgo A."/>
            <person name="Vervoort M."/>
            <person name="Leys S.P."/>
            <person name="Kodjabachian L."/>
            <person name="Le Bivic A."/>
            <person name="Borchiellini C."/>
            <person name="Claverie J.M."/>
            <person name="Renard E."/>
        </authorList>
    </citation>
    <scope>NUCLEOTIDE SEQUENCE [LARGE SCALE GENOMIC DNA]</scope>
    <source>
        <strain evidence="2">SPO-2</strain>
    </source>
</reference>
<keyword evidence="1" id="KW-0175">Coiled coil</keyword>
<proteinExistence type="predicted"/>
<evidence type="ECO:0000313" key="2">
    <source>
        <dbReference type="EMBL" id="KAI6655046.1"/>
    </source>
</evidence>
<dbReference type="EMBL" id="JAKMXF010000210">
    <property type="protein sequence ID" value="KAI6655046.1"/>
    <property type="molecule type" value="Genomic_DNA"/>
</dbReference>
<dbReference type="Proteomes" id="UP001165289">
    <property type="component" value="Unassembled WGS sequence"/>
</dbReference>
<accession>A0AAV7K424</accession>
<organism evidence="2 3">
    <name type="scientific">Oopsacas minuta</name>
    <dbReference type="NCBI Taxonomy" id="111878"/>
    <lineage>
        <taxon>Eukaryota</taxon>
        <taxon>Metazoa</taxon>
        <taxon>Porifera</taxon>
        <taxon>Hexactinellida</taxon>
        <taxon>Hexasterophora</taxon>
        <taxon>Lyssacinosida</taxon>
        <taxon>Leucopsacidae</taxon>
        <taxon>Oopsacas</taxon>
    </lineage>
</organism>
<protein>
    <recommendedName>
        <fullName evidence="4">Translin-associated factor X-interacting protein 1 N-terminal domain-containing protein</fullName>
    </recommendedName>
</protein>